<accession>Q05I71</accession>
<dbReference type="KEGG" id="xoo:XOO4703"/>
<feature type="compositionally biased region" description="Low complexity" evidence="1">
    <location>
        <begin position="33"/>
        <end position="44"/>
    </location>
</feature>
<feature type="region of interest" description="Disordered" evidence="1">
    <location>
        <begin position="29"/>
        <end position="49"/>
    </location>
</feature>
<evidence type="ECO:0000256" key="1">
    <source>
        <dbReference type="SAM" id="MobiDB-lite"/>
    </source>
</evidence>
<organism evidence="2 3">
    <name type="scientific">Xanthomonas oryzae pv. oryzae (strain KACC10331 / KXO85)</name>
    <dbReference type="NCBI Taxonomy" id="291331"/>
    <lineage>
        <taxon>Bacteria</taxon>
        <taxon>Pseudomonadati</taxon>
        <taxon>Pseudomonadota</taxon>
        <taxon>Gammaproteobacteria</taxon>
        <taxon>Lysobacterales</taxon>
        <taxon>Lysobacteraceae</taxon>
        <taxon>Xanthomonas</taxon>
    </lineage>
</organism>
<evidence type="ECO:0000313" key="3">
    <source>
        <dbReference type="Proteomes" id="UP000006735"/>
    </source>
</evidence>
<gene>
    <name evidence="2" type="ordered locus">XOO4703</name>
</gene>
<protein>
    <submittedName>
        <fullName evidence="2">Transposase</fullName>
    </submittedName>
</protein>
<dbReference type="STRING" id="291331.XOO4703"/>
<dbReference type="HOGENOM" id="CLU_044348_12_3_6"/>
<keyword evidence="3" id="KW-1185">Reference proteome</keyword>
<dbReference type="Proteomes" id="UP000006735">
    <property type="component" value="Chromosome"/>
</dbReference>
<reference evidence="2 3" key="1">
    <citation type="journal article" date="2005" name="Nucleic Acids Res.">
        <title>The genome sequence of Xanthomonas oryzae pathovar oryzae KACC10331, the bacterial blight pathogen of rice.</title>
        <authorList>
            <person name="Lee B.M."/>
            <person name="Park Y.J."/>
            <person name="Park D.S."/>
            <person name="Kang H.W."/>
            <person name="Kim J.G."/>
            <person name="Song E.S."/>
            <person name="Park I.C."/>
            <person name="Yoon U.H."/>
            <person name="Hahn J.H."/>
            <person name="Koo B.S."/>
            <person name="Lee G.B."/>
            <person name="Kim H."/>
            <person name="Park H.S."/>
            <person name="Yoon K.O."/>
            <person name="Kim J.H."/>
            <person name="Jung C.H."/>
            <person name="Koh N.H."/>
            <person name="Seo J.S."/>
            <person name="Go S.J."/>
        </authorList>
    </citation>
    <scope>NUCLEOTIDE SEQUENCE [LARGE SCALE GENOMIC DNA]</scope>
    <source>
        <strain evidence="3">KACC10331 / KXO85</strain>
    </source>
</reference>
<evidence type="ECO:0000313" key="2">
    <source>
        <dbReference type="EMBL" id="ABJ89853.1"/>
    </source>
</evidence>
<proteinExistence type="predicted"/>
<sequence length="94" mass="10209">MIEGSGRSRCEAENARWGERGVVQPKSVRWTVPSTPSNSPNTPSATWQRRCGGSTARFDLTRLVPSLLAAAAASKPWSERALRDVTMFTAESAC</sequence>
<dbReference type="EMBL" id="AE013598">
    <property type="protein sequence ID" value="ABJ89853.1"/>
    <property type="molecule type" value="Genomic_DNA"/>
</dbReference>
<dbReference type="AlphaFoldDB" id="Q05I71"/>
<name>Q05I71_XANOR</name>